<dbReference type="Pfam" id="PF00400">
    <property type="entry name" value="WD40"/>
    <property type="match status" value="2"/>
</dbReference>
<dbReference type="AlphaFoldDB" id="A0A1X2IIP1"/>
<evidence type="ECO:0000313" key="6">
    <source>
        <dbReference type="Proteomes" id="UP000193560"/>
    </source>
</evidence>
<dbReference type="InterPro" id="IPR036322">
    <property type="entry name" value="WD40_repeat_dom_sf"/>
</dbReference>
<accession>A0A1X2IIP1</accession>
<feature type="coiled-coil region" evidence="3">
    <location>
        <begin position="30"/>
        <end position="57"/>
    </location>
</feature>
<evidence type="ECO:0000256" key="3">
    <source>
        <dbReference type="SAM" id="Coils"/>
    </source>
</evidence>
<dbReference type="Gene3D" id="2.130.10.10">
    <property type="entry name" value="YVTN repeat-like/Quinoprotein amine dehydrogenase"/>
    <property type="match status" value="1"/>
</dbReference>
<dbReference type="PANTHER" id="PTHR44472">
    <property type="entry name" value="DDB1- AND CUL4-ASSOCIATED FACTOR 4-RELATED"/>
    <property type="match status" value="1"/>
</dbReference>
<feature type="compositionally biased region" description="Basic residues" evidence="4">
    <location>
        <begin position="418"/>
        <end position="428"/>
    </location>
</feature>
<keyword evidence="6" id="KW-1185">Reference proteome</keyword>
<dbReference type="InterPro" id="IPR001680">
    <property type="entry name" value="WD40_rpt"/>
</dbReference>
<dbReference type="SUPFAM" id="SSF50978">
    <property type="entry name" value="WD40 repeat-like"/>
    <property type="match status" value="1"/>
</dbReference>
<gene>
    <name evidence="5" type="ORF">BCR42DRAFT_414103</name>
</gene>
<keyword evidence="2" id="KW-0677">Repeat</keyword>
<reference evidence="5 6" key="1">
    <citation type="submission" date="2016-07" db="EMBL/GenBank/DDBJ databases">
        <title>Pervasive Adenine N6-methylation of Active Genes in Fungi.</title>
        <authorList>
            <consortium name="DOE Joint Genome Institute"/>
            <person name="Mondo S.J."/>
            <person name="Dannebaum R.O."/>
            <person name="Kuo R.C."/>
            <person name="Labutti K."/>
            <person name="Haridas S."/>
            <person name="Kuo A."/>
            <person name="Salamov A."/>
            <person name="Ahrendt S.R."/>
            <person name="Lipzen A."/>
            <person name="Sullivan W."/>
            <person name="Andreopoulos W.B."/>
            <person name="Clum A."/>
            <person name="Lindquist E."/>
            <person name="Daum C."/>
            <person name="Ramamoorthy G.K."/>
            <person name="Gryganskyi A."/>
            <person name="Culley D."/>
            <person name="Magnuson J.K."/>
            <person name="James T.Y."/>
            <person name="O'Malley M.A."/>
            <person name="Stajich J.E."/>
            <person name="Spatafora J.W."/>
            <person name="Visel A."/>
            <person name="Grigoriev I.V."/>
        </authorList>
    </citation>
    <scope>NUCLEOTIDE SEQUENCE [LARGE SCALE GENOMIC DNA]</scope>
    <source>
        <strain evidence="5 6">NRRL 1336</strain>
    </source>
</reference>
<evidence type="ECO:0000313" key="5">
    <source>
        <dbReference type="EMBL" id="ORZ17188.1"/>
    </source>
</evidence>
<keyword evidence="3" id="KW-0175">Coiled coil</keyword>
<evidence type="ECO:0000256" key="2">
    <source>
        <dbReference type="ARBA" id="ARBA00022737"/>
    </source>
</evidence>
<feature type="region of interest" description="Disordered" evidence="4">
    <location>
        <begin position="409"/>
        <end position="430"/>
    </location>
</feature>
<evidence type="ECO:0008006" key="7">
    <source>
        <dbReference type="Google" id="ProtNLM"/>
    </source>
</evidence>
<keyword evidence="1" id="KW-0853">WD repeat</keyword>
<proteinExistence type="predicted"/>
<protein>
    <recommendedName>
        <fullName evidence="7">WD40-repeat-containing domain protein</fullName>
    </recommendedName>
</protein>
<name>A0A1X2IIP1_9FUNG</name>
<sequence length="550" mass="62556">MPAAEIPGYFYDEDKKRYFKIMPSGPYSMAAIQQAKRQRIKQEQQQQKEEVRLCKKNRSLFDSTSMLTFQRQRSTYSSLPSRTLVGYGSKSMYTQLKRQKQIGLGLLETSNNDINGNTIATNMAVNTYSYPHQLQQQDYGGDAYGDIVIGHRGGLTRYGFQVDPFFQVWKTSQTWHKSTNITSLHFVRPSRGHVATSFGYDWTQSIIGTSMGDDMTLPNQLWRYTLPLTPPIEESTAERLLNNRSNMANNTTNRLAPALDPALLPEPIWDCSFVRRKDTFWSSYVADAHNIILVGGEKDLFILSSSFDFISQVPCKTAVFATHLSEQQPRVAWMGCRDGRILLVDSRQSSRSSSEKQQLTGNLHFRQSSAITHLKPLDNYSSGHSILSAGMDGSISLWDTRFSIPATAQAAASSSSSKRSRHRHRKRTRHDEKLLSQPLRQFYGHSNNHTRQLAFDVDTNLHLMTMAGDDHIVRLWSLLDQENEVHPFWSSKAYDGQVCQAKIMARPPPAQKVWSRMDIDNDGFHIFKRSNPGLLVCSPSPSLEWFSITH</sequence>
<dbReference type="SMART" id="SM00320">
    <property type="entry name" value="WD40"/>
    <property type="match status" value="2"/>
</dbReference>
<evidence type="ECO:0000256" key="1">
    <source>
        <dbReference type="ARBA" id="ARBA00022574"/>
    </source>
</evidence>
<dbReference type="InterPro" id="IPR015943">
    <property type="entry name" value="WD40/YVTN_repeat-like_dom_sf"/>
</dbReference>
<dbReference type="InterPro" id="IPR052254">
    <property type="entry name" value="CUL4-DDB1_E3_ligase_receptor"/>
</dbReference>
<evidence type="ECO:0000256" key="4">
    <source>
        <dbReference type="SAM" id="MobiDB-lite"/>
    </source>
</evidence>
<dbReference type="PANTHER" id="PTHR44472:SF1">
    <property type="entry name" value="DDB1 AND CUL4 ASSOCIATED FACTOR 4"/>
    <property type="match status" value="1"/>
</dbReference>
<dbReference type="EMBL" id="MCGE01000010">
    <property type="protein sequence ID" value="ORZ17188.1"/>
    <property type="molecule type" value="Genomic_DNA"/>
</dbReference>
<dbReference type="GO" id="GO:0080008">
    <property type="term" value="C:Cul4-RING E3 ubiquitin ligase complex"/>
    <property type="evidence" value="ECO:0007669"/>
    <property type="project" value="TreeGrafter"/>
</dbReference>
<comment type="caution">
    <text evidence="5">The sequence shown here is derived from an EMBL/GenBank/DDBJ whole genome shotgun (WGS) entry which is preliminary data.</text>
</comment>
<organism evidence="5 6">
    <name type="scientific">Absidia repens</name>
    <dbReference type="NCBI Taxonomy" id="90262"/>
    <lineage>
        <taxon>Eukaryota</taxon>
        <taxon>Fungi</taxon>
        <taxon>Fungi incertae sedis</taxon>
        <taxon>Mucoromycota</taxon>
        <taxon>Mucoromycotina</taxon>
        <taxon>Mucoromycetes</taxon>
        <taxon>Mucorales</taxon>
        <taxon>Cunninghamellaceae</taxon>
        <taxon>Absidia</taxon>
    </lineage>
</organism>
<dbReference type="STRING" id="90262.A0A1X2IIP1"/>
<dbReference type="Proteomes" id="UP000193560">
    <property type="component" value="Unassembled WGS sequence"/>
</dbReference>
<dbReference type="OrthoDB" id="128867at2759"/>